<feature type="transmembrane region" description="Helical" evidence="5">
    <location>
        <begin position="146"/>
        <end position="171"/>
    </location>
</feature>
<dbReference type="InterPro" id="IPR003663">
    <property type="entry name" value="Sugar/inositol_transpt"/>
</dbReference>
<feature type="transmembrane region" description="Helical" evidence="5">
    <location>
        <begin position="39"/>
        <end position="61"/>
    </location>
</feature>
<dbReference type="SUPFAM" id="SSF103473">
    <property type="entry name" value="MFS general substrate transporter"/>
    <property type="match status" value="1"/>
</dbReference>
<protein>
    <submittedName>
        <fullName evidence="8">Major facilitator superfamily (MFS) profile domain-containing protein</fullName>
    </submittedName>
</protein>
<dbReference type="PROSITE" id="PS50850">
    <property type="entry name" value="MFS"/>
    <property type="match status" value="1"/>
</dbReference>
<comment type="subcellular location">
    <subcellularLocation>
        <location evidence="1">Membrane</location>
        <topology evidence="1">Multi-pass membrane protein</topology>
    </subcellularLocation>
</comment>
<dbReference type="InterPro" id="IPR036259">
    <property type="entry name" value="MFS_trans_sf"/>
</dbReference>
<feature type="transmembrane region" description="Helical" evidence="5">
    <location>
        <begin position="122"/>
        <end position="140"/>
    </location>
</feature>
<feature type="transmembrane region" description="Helical" evidence="5">
    <location>
        <begin position="91"/>
        <end position="115"/>
    </location>
</feature>
<dbReference type="PROSITE" id="PS00217">
    <property type="entry name" value="SUGAR_TRANSPORT_2"/>
    <property type="match status" value="1"/>
</dbReference>
<dbReference type="InterPro" id="IPR005828">
    <property type="entry name" value="MFS_sugar_transport-like"/>
</dbReference>
<feature type="transmembrane region" description="Helical" evidence="5">
    <location>
        <begin position="183"/>
        <end position="207"/>
    </location>
</feature>
<dbReference type="GO" id="GO:0015149">
    <property type="term" value="F:hexose transmembrane transporter activity"/>
    <property type="evidence" value="ECO:0007669"/>
    <property type="project" value="TreeGrafter"/>
</dbReference>
<evidence type="ECO:0000256" key="5">
    <source>
        <dbReference type="SAM" id="Phobius"/>
    </source>
</evidence>
<evidence type="ECO:0000256" key="4">
    <source>
        <dbReference type="ARBA" id="ARBA00023136"/>
    </source>
</evidence>
<evidence type="ECO:0000313" key="7">
    <source>
        <dbReference type="Proteomes" id="UP000887581"/>
    </source>
</evidence>
<keyword evidence="7" id="KW-1185">Reference proteome</keyword>
<dbReference type="AlphaFoldDB" id="A0A915PZG0"/>
<evidence type="ECO:0000256" key="1">
    <source>
        <dbReference type="ARBA" id="ARBA00004141"/>
    </source>
</evidence>
<evidence type="ECO:0000313" key="8">
    <source>
        <dbReference type="WBParaSite" id="sdigi.contig632.g9300.t1"/>
    </source>
</evidence>
<reference evidence="8" key="1">
    <citation type="submission" date="2022-11" db="UniProtKB">
        <authorList>
            <consortium name="WormBaseParasite"/>
        </authorList>
    </citation>
    <scope>IDENTIFICATION</scope>
</reference>
<dbReference type="Proteomes" id="UP000887581">
    <property type="component" value="Unplaced"/>
</dbReference>
<dbReference type="InterPro" id="IPR005829">
    <property type="entry name" value="Sugar_transporter_CS"/>
</dbReference>
<dbReference type="WBParaSite" id="sdigi.contig632.g9300.t1">
    <property type="protein sequence ID" value="sdigi.contig632.g9300.t1"/>
    <property type="gene ID" value="sdigi.contig632.g9300"/>
</dbReference>
<feature type="transmembrane region" description="Helical" evidence="5">
    <location>
        <begin position="452"/>
        <end position="474"/>
    </location>
</feature>
<feature type="transmembrane region" description="Helical" evidence="5">
    <location>
        <begin position="357"/>
        <end position="381"/>
    </location>
</feature>
<dbReference type="PANTHER" id="PTHR23503:SF106">
    <property type="entry name" value="MAJOR FACILITATOR SUPERFAMILY (MFS) PROFILE DOMAIN-CONTAINING PROTEIN"/>
    <property type="match status" value="1"/>
</dbReference>
<dbReference type="Pfam" id="PF00083">
    <property type="entry name" value="Sugar_tr"/>
    <property type="match status" value="1"/>
</dbReference>
<feature type="transmembrane region" description="Helical" evidence="5">
    <location>
        <begin position="329"/>
        <end position="350"/>
    </location>
</feature>
<keyword evidence="3 5" id="KW-1133">Transmembrane helix</keyword>
<dbReference type="PANTHER" id="PTHR23503">
    <property type="entry name" value="SOLUTE CARRIER FAMILY 2"/>
    <property type="match status" value="1"/>
</dbReference>
<dbReference type="GO" id="GO:0016020">
    <property type="term" value="C:membrane"/>
    <property type="evidence" value="ECO:0007669"/>
    <property type="project" value="UniProtKB-SubCell"/>
</dbReference>
<feature type="transmembrane region" description="Helical" evidence="5">
    <location>
        <begin position="306"/>
        <end position="323"/>
    </location>
</feature>
<accession>A0A915PZG0</accession>
<keyword evidence="4 5" id="KW-0472">Membrane</keyword>
<proteinExistence type="predicted"/>
<keyword evidence="2 5" id="KW-0812">Transmembrane</keyword>
<feature type="transmembrane region" description="Helical" evidence="5">
    <location>
        <begin position="387"/>
        <end position="415"/>
    </location>
</feature>
<feature type="domain" description="Major facilitator superfamily (MFS) profile" evidence="6">
    <location>
        <begin position="43"/>
        <end position="480"/>
    </location>
</feature>
<dbReference type="PRINTS" id="PR00171">
    <property type="entry name" value="SUGRTRNSPORT"/>
</dbReference>
<dbReference type="Gene3D" id="1.20.1250.20">
    <property type="entry name" value="MFS general substrate transporter like domains"/>
    <property type="match status" value="1"/>
</dbReference>
<feature type="transmembrane region" description="Helical" evidence="5">
    <location>
        <begin position="213"/>
        <end position="236"/>
    </location>
</feature>
<dbReference type="InterPro" id="IPR020846">
    <property type="entry name" value="MFS_dom"/>
</dbReference>
<evidence type="ECO:0000256" key="3">
    <source>
        <dbReference type="ARBA" id="ARBA00022989"/>
    </source>
</evidence>
<organism evidence="7 8">
    <name type="scientific">Setaria digitata</name>
    <dbReference type="NCBI Taxonomy" id="48799"/>
    <lineage>
        <taxon>Eukaryota</taxon>
        <taxon>Metazoa</taxon>
        <taxon>Ecdysozoa</taxon>
        <taxon>Nematoda</taxon>
        <taxon>Chromadorea</taxon>
        <taxon>Rhabditida</taxon>
        <taxon>Spirurina</taxon>
        <taxon>Spiruromorpha</taxon>
        <taxon>Filarioidea</taxon>
        <taxon>Setariidae</taxon>
        <taxon>Setaria</taxon>
    </lineage>
</organism>
<evidence type="ECO:0000259" key="6">
    <source>
        <dbReference type="PROSITE" id="PS50850"/>
    </source>
</evidence>
<sequence>MDHDRKPSTDTISYHNVRSILNDKFKNARRQMKFPSAKLCITGIFVVLGGGFNFGFQVSIINPTGEHLQQFLIQSLESRYVVKFSELSKRIFWSSVAGILFFGAVIGATIIPPVINGIGSRWSFVIIGISMIIALLLSPLSKYTNIAEFFIISRFLVGICIGMSTTVQGVFITEISPVCYRGIMGALSGLSTNIGALLASMLGLPQIFGTNNLWPYCYLLEVISCLMFICHAIFFLHESPLYFLKRMNEKCAKEAIKFYNPKVNYQDDDGIVRSSDEDEIEKFQVQLRNENELKNSSWIKFWKDNGIMAMVFFGTTLLSTAGFTPSGASLANCLAGLSGTVGILVQAATIDNIGRRFLLIGSLSSLILVNFGMIILIWTYHQHSSIWLGYCFLLLFILFLFFFSVGIGPVAWFIATELTEPYSRAQVQSLSISAQYITCFLCPIFYLPLEKLIGPFSFLIFIIPLTFTTIYIYYCMPETRNRSVDEIQRLLKGE</sequence>
<evidence type="ECO:0000256" key="2">
    <source>
        <dbReference type="ARBA" id="ARBA00022692"/>
    </source>
</evidence>
<feature type="transmembrane region" description="Helical" evidence="5">
    <location>
        <begin position="427"/>
        <end position="446"/>
    </location>
</feature>
<name>A0A915PZG0_9BILA</name>
<dbReference type="InterPro" id="IPR045263">
    <property type="entry name" value="GLUT"/>
</dbReference>